<evidence type="ECO:0000256" key="3">
    <source>
        <dbReference type="ARBA" id="ARBA00023125"/>
    </source>
</evidence>
<dbReference type="GO" id="GO:0003700">
    <property type="term" value="F:DNA-binding transcription factor activity"/>
    <property type="evidence" value="ECO:0007669"/>
    <property type="project" value="InterPro"/>
</dbReference>
<dbReference type="SUPFAM" id="SSF46785">
    <property type="entry name" value="Winged helix' DNA-binding domain"/>
    <property type="match status" value="1"/>
</dbReference>
<dbReference type="GO" id="GO:0003677">
    <property type="term" value="F:DNA binding"/>
    <property type="evidence" value="ECO:0007669"/>
    <property type="project" value="UniProtKB-KW"/>
</dbReference>
<evidence type="ECO:0000256" key="1">
    <source>
        <dbReference type="ARBA" id="ARBA00009437"/>
    </source>
</evidence>
<dbReference type="InterPro" id="IPR036390">
    <property type="entry name" value="WH_DNA-bd_sf"/>
</dbReference>
<dbReference type="PANTHER" id="PTHR30118">
    <property type="entry name" value="HTH-TYPE TRANSCRIPTIONAL REGULATOR LEUO-RELATED"/>
    <property type="match status" value="1"/>
</dbReference>
<evidence type="ECO:0000259" key="5">
    <source>
        <dbReference type="PROSITE" id="PS50931"/>
    </source>
</evidence>
<dbReference type="PRINTS" id="PR00039">
    <property type="entry name" value="HTHLYSR"/>
</dbReference>
<dbReference type="InterPro" id="IPR000847">
    <property type="entry name" value="LysR_HTH_N"/>
</dbReference>
<dbReference type="InterPro" id="IPR005119">
    <property type="entry name" value="LysR_subst-bd"/>
</dbReference>
<dbReference type="OrthoDB" id="8557381at2"/>
<dbReference type="Pfam" id="PF03466">
    <property type="entry name" value="LysR_substrate"/>
    <property type="match status" value="1"/>
</dbReference>
<dbReference type="Proteomes" id="UP000236721">
    <property type="component" value="Unassembled WGS sequence"/>
</dbReference>
<keyword evidence="2" id="KW-0805">Transcription regulation</keyword>
<dbReference type="RefSeq" id="WP_103882266.1">
    <property type="nucleotide sequence ID" value="NZ_FNVG01000032.1"/>
</dbReference>
<feature type="domain" description="HTH lysR-type" evidence="5">
    <location>
        <begin position="4"/>
        <end position="61"/>
    </location>
</feature>
<dbReference type="Pfam" id="PF00126">
    <property type="entry name" value="HTH_1"/>
    <property type="match status" value="1"/>
</dbReference>
<protein>
    <submittedName>
        <fullName evidence="6">DNA-binding transcriptional regulator, LysR family</fullName>
    </submittedName>
</protein>
<organism evidence="6 7">
    <name type="scientific">Vibrio hangzhouensis</name>
    <dbReference type="NCBI Taxonomy" id="462991"/>
    <lineage>
        <taxon>Bacteria</taxon>
        <taxon>Pseudomonadati</taxon>
        <taxon>Pseudomonadota</taxon>
        <taxon>Gammaproteobacteria</taxon>
        <taxon>Vibrionales</taxon>
        <taxon>Vibrionaceae</taxon>
        <taxon>Vibrio</taxon>
    </lineage>
</organism>
<dbReference type="Gene3D" id="1.10.10.10">
    <property type="entry name" value="Winged helix-like DNA-binding domain superfamily/Winged helix DNA-binding domain"/>
    <property type="match status" value="1"/>
</dbReference>
<keyword evidence="3 6" id="KW-0238">DNA-binding</keyword>
<evidence type="ECO:0000313" key="7">
    <source>
        <dbReference type="Proteomes" id="UP000236721"/>
    </source>
</evidence>
<keyword evidence="4" id="KW-0804">Transcription</keyword>
<accession>A0A1H6C7G3</accession>
<dbReference type="SUPFAM" id="SSF53850">
    <property type="entry name" value="Periplasmic binding protein-like II"/>
    <property type="match status" value="1"/>
</dbReference>
<dbReference type="PROSITE" id="PS50931">
    <property type="entry name" value="HTH_LYSR"/>
    <property type="match status" value="1"/>
</dbReference>
<dbReference type="InterPro" id="IPR036388">
    <property type="entry name" value="WH-like_DNA-bd_sf"/>
</dbReference>
<dbReference type="EMBL" id="FNVG01000032">
    <property type="protein sequence ID" value="SEG68909.1"/>
    <property type="molecule type" value="Genomic_DNA"/>
</dbReference>
<gene>
    <name evidence="6" type="ORF">SAMN04488244_13240</name>
</gene>
<reference evidence="7" key="1">
    <citation type="submission" date="2016-10" db="EMBL/GenBank/DDBJ databases">
        <authorList>
            <person name="Varghese N."/>
            <person name="Submissions S."/>
        </authorList>
    </citation>
    <scope>NUCLEOTIDE SEQUENCE [LARGE SCALE GENOMIC DNA]</scope>
    <source>
        <strain evidence="7">CGMCC 1.7062</strain>
    </source>
</reference>
<dbReference type="InterPro" id="IPR050389">
    <property type="entry name" value="LysR-type_TF"/>
</dbReference>
<comment type="similarity">
    <text evidence="1">Belongs to the LysR transcriptional regulatory family.</text>
</comment>
<keyword evidence="7" id="KW-1185">Reference proteome</keyword>
<proteinExistence type="inferred from homology"/>
<name>A0A1H6C7G3_9VIBR</name>
<evidence type="ECO:0000256" key="2">
    <source>
        <dbReference type="ARBA" id="ARBA00023015"/>
    </source>
</evidence>
<dbReference type="PANTHER" id="PTHR30118:SF6">
    <property type="entry name" value="HTH-TYPE TRANSCRIPTIONAL REGULATOR LEUO"/>
    <property type="match status" value="1"/>
</dbReference>
<sequence length="302" mass="33959">MKNTELNLIPVFVAIYEEQSLSGAASRLGISQPAVSKALKRLREIYDDSLFHRNASGVEPTTFANDVYPALATSLKNFNSTLEASRDFNPKTSTKTFSIASVSAANCAAIPELLVRLAKIAPKISLEVHPLFTEDHESDLRLQRYDLVIDRSRKEITTLKSQEIFKDKLYVVAAKDHPRLTGDCLTTEQYLAEQHVVMARWHTRKSFFDETDLPEFGKRKIIYRAAGEVDMLPVISRTEAIGMVTHSTYSQFSLGLGVKAFPMPFGPSEYGLSMLWHPSRNSDSAHQWLRQQIVKIASKLPQ</sequence>
<dbReference type="Gene3D" id="3.40.190.10">
    <property type="entry name" value="Periplasmic binding protein-like II"/>
    <property type="match status" value="2"/>
</dbReference>
<evidence type="ECO:0000256" key="4">
    <source>
        <dbReference type="ARBA" id="ARBA00023163"/>
    </source>
</evidence>
<dbReference type="AlphaFoldDB" id="A0A1H6C7G3"/>
<evidence type="ECO:0000313" key="6">
    <source>
        <dbReference type="EMBL" id="SEG68909.1"/>
    </source>
</evidence>